<gene>
    <name evidence="1" type="ORF">F5876DRAFT_44072</name>
</gene>
<name>A0ACC1TX14_9AGAR</name>
<proteinExistence type="predicted"/>
<evidence type="ECO:0000313" key="2">
    <source>
        <dbReference type="Proteomes" id="UP001163835"/>
    </source>
</evidence>
<organism evidence="1 2">
    <name type="scientific">Lentinula aff. lateritia</name>
    <dbReference type="NCBI Taxonomy" id="2804960"/>
    <lineage>
        <taxon>Eukaryota</taxon>
        <taxon>Fungi</taxon>
        <taxon>Dikarya</taxon>
        <taxon>Basidiomycota</taxon>
        <taxon>Agaricomycotina</taxon>
        <taxon>Agaricomycetes</taxon>
        <taxon>Agaricomycetidae</taxon>
        <taxon>Agaricales</taxon>
        <taxon>Marasmiineae</taxon>
        <taxon>Omphalotaceae</taxon>
        <taxon>Lentinula</taxon>
    </lineage>
</organism>
<comment type="caution">
    <text evidence="1">The sequence shown here is derived from an EMBL/GenBank/DDBJ whole genome shotgun (WGS) entry which is preliminary data.</text>
</comment>
<keyword evidence="2" id="KW-1185">Reference proteome</keyword>
<protein>
    <submittedName>
        <fullName evidence="1">Uncharacterized protein</fullName>
    </submittedName>
</protein>
<dbReference type="Proteomes" id="UP001163835">
    <property type="component" value="Unassembled WGS sequence"/>
</dbReference>
<evidence type="ECO:0000313" key="1">
    <source>
        <dbReference type="EMBL" id="KAJ3809334.1"/>
    </source>
</evidence>
<accession>A0ACC1TX14</accession>
<dbReference type="EMBL" id="MU795164">
    <property type="protein sequence ID" value="KAJ3809334.1"/>
    <property type="molecule type" value="Genomic_DNA"/>
</dbReference>
<feature type="non-terminal residue" evidence="1">
    <location>
        <position position="1"/>
    </location>
</feature>
<sequence length="84" mass="9607">HQYIGSVPIREGLAVVFPNIYQHQLTPITVRDTSEVGKFNVLNFLLVDPDALPVISAAKVAPQQRLWIWWMGLMNKRAKVIRKI</sequence>
<reference evidence="1" key="1">
    <citation type="submission" date="2022-09" db="EMBL/GenBank/DDBJ databases">
        <title>A Global Phylogenomic Analysis of the Shiitake Genus Lentinula.</title>
        <authorList>
            <consortium name="DOE Joint Genome Institute"/>
            <person name="Sierra-Patev S."/>
            <person name="Min B."/>
            <person name="Naranjo-Ortiz M."/>
            <person name="Looney B."/>
            <person name="Konkel Z."/>
            <person name="Slot J.C."/>
            <person name="Sakamoto Y."/>
            <person name="Steenwyk J.L."/>
            <person name="Rokas A."/>
            <person name="Carro J."/>
            <person name="Camarero S."/>
            <person name="Ferreira P."/>
            <person name="Molpeceres G."/>
            <person name="Ruiz-Duenas F.J."/>
            <person name="Serrano A."/>
            <person name="Henrissat B."/>
            <person name="Drula E."/>
            <person name="Hughes K.W."/>
            <person name="Mata J.L."/>
            <person name="Ishikawa N.K."/>
            <person name="Vargas-Isla R."/>
            <person name="Ushijima S."/>
            <person name="Smith C.A."/>
            <person name="Ahrendt S."/>
            <person name="Andreopoulos W."/>
            <person name="He G."/>
            <person name="Labutti K."/>
            <person name="Lipzen A."/>
            <person name="Ng V."/>
            <person name="Riley R."/>
            <person name="Sandor L."/>
            <person name="Barry K."/>
            <person name="Martinez A.T."/>
            <person name="Xiao Y."/>
            <person name="Gibbons J.G."/>
            <person name="Terashima K."/>
            <person name="Grigoriev I.V."/>
            <person name="Hibbett D.S."/>
        </authorList>
    </citation>
    <scope>NUCLEOTIDE SEQUENCE</scope>
    <source>
        <strain evidence="1">TMI1499</strain>
    </source>
</reference>